<organism evidence="1 2">
    <name type="scientific">Candidatus Yanofskybacteria bacterium RIFCSPLOWO2_02_FULL_43_10b</name>
    <dbReference type="NCBI Taxonomy" id="1802704"/>
    <lineage>
        <taxon>Bacteria</taxon>
        <taxon>Candidatus Yanofskyibacteriota</taxon>
    </lineage>
</organism>
<reference evidence="1 2" key="1">
    <citation type="journal article" date="2016" name="Nat. Commun.">
        <title>Thousands of microbial genomes shed light on interconnected biogeochemical processes in an aquifer system.</title>
        <authorList>
            <person name="Anantharaman K."/>
            <person name="Brown C.T."/>
            <person name="Hug L.A."/>
            <person name="Sharon I."/>
            <person name="Castelle C.J."/>
            <person name="Probst A.J."/>
            <person name="Thomas B.C."/>
            <person name="Singh A."/>
            <person name="Wilkins M.J."/>
            <person name="Karaoz U."/>
            <person name="Brodie E.L."/>
            <person name="Williams K.H."/>
            <person name="Hubbard S.S."/>
            <person name="Banfield J.F."/>
        </authorList>
    </citation>
    <scope>NUCLEOTIDE SEQUENCE [LARGE SCALE GENOMIC DNA]</scope>
</reference>
<dbReference type="Proteomes" id="UP000177676">
    <property type="component" value="Unassembled WGS sequence"/>
</dbReference>
<proteinExistence type="predicted"/>
<name>A0A1F8H6L0_9BACT</name>
<evidence type="ECO:0000313" key="2">
    <source>
        <dbReference type="Proteomes" id="UP000177676"/>
    </source>
</evidence>
<comment type="caution">
    <text evidence="1">The sequence shown here is derived from an EMBL/GenBank/DDBJ whole genome shotgun (WGS) entry which is preliminary data.</text>
</comment>
<accession>A0A1F8H6L0</accession>
<dbReference type="EMBL" id="MGKS01000011">
    <property type="protein sequence ID" value="OGN32576.1"/>
    <property type="molecule type" value="Genomic_DNA"/>
</dbReference>
<protein>
    <submittedName>
        <fullName evidence="1">Uncharacterized protein</fullName>
    </submittedName>
</protein>
<sequence>MKSMVENFTWDESNLYLVWEKPFNLIVERPLPEKCRANREHWKTLFSDIYMYFIQNPLLILDFDGVY</sequence>
<gene>
    <name evidence="1" type="ORF">A3I92_03030</name>
</gene>
<dbReference type="AlphaFoldDB" id="A0A1F8H6L0"/>
<evidence type="ECO:0000313" key="1">
    <source>
        <dbReference type="EMBL" id="OGN32576.1"/>
    </source>
</evidence>